<dbReference type="EMBL" id="MIGC01004786">
    <property type="protein sequence ID" value="PHJ17653.1"/>
    <property type="molecule type" value="Genomic_DNA"/>
</dbReference>
<dbReference type="RefSeq" id="XP_067919371.1">
    <property type="nucleotide sequence ID" value="XM_068068655.1"/>
</dbReference>
<dbReference type="GeneID" id="94431866"/>
<keyword evidence="2" id="KW-1185">Reference proteome</keyword>
<gene>
    <name evidence="1" type="ORF">CSUI_008526</name>
</gene>
<comment type="caution">
    <text evidence="1">The sequence shown here is derived from an EMBL/GenBank/DDBJ whole genome shotgun (WGS) entry which is preliminary data.</text>
</comment>
<sequence length="128" mass="14342">MTDRSCVRRLVWAITCADPANLLPLLPLLGAVSASLRKPAGVRVAVHKVAGTSVPPLVRHGLIPICFQFSPARLRRVSFRLSQHNQCYREKSVLRLQSNEGCSRRVYSFERRRQLRGVHRGSQAVSAK</sequence>
<dbReference type="AlphaFoldDB" id="A0A2C6KMN3"/>
<evidence type="ECO:0000313" key="1">
    <source>
        <dbReference type="EMBL" id="PHJ17653.1"/>
    </source>
</evidence>
<evidence type="ECO:0000313" key="2">
    <source>
        <dbReference type="Proteomes" id="UP000221165"/>
    </source>
</evidence>
<accession>A0A2C6KMN3</accession>
<reference evidence="1 2" key="1">
    <citation type="journal article" date="2017" name="Int. J. Parasitol.">
        <title>The genome of the protozoan parasite Cystoisospora suis and a reverse vaccinology approach to identify vaccine candidates.</title>
        <authorList>
            <person name="Palmieri N."/>
            <person name="Shrestha A."/>
            <person name="Ruttkowski B."/>
            <person name="Beck T."/>
            <person name="Vogl C."/>
            <person name="Tomley F."/>
            <person name="Blake D.P."/>
            <person name="Joachim A."/>
        </authorList>
    </citation>
    <scope>NUCLEOTIDE SEQUENCE [LARGE SCALE GENOMIC DNA]</scope>
    <source>
        <strain evidence="1 2">Wien I</strain>
    </source>
</reference>
<organism evidence="1 2">
    <name type="scientific">Cystoisospora suis</name>
    <dbReference type="NCBI Taxonomy" id="483139"/>
    <lineage>
        <taxon>Eukaryota</taxon>
        <taxon>Sar</taxon>
        <taxon>Alveolata</taxon>
        <taxon>Apicomplexa</taxon>
        <taxon>Conoidasida</taxon>
        <taxon>Coccidia</taxon>
        <taxon>Eucoccidiorida</taxon>
        <taxon>Eimeriorina</taxon>
        <taxon>Sarcocystidae</taxon>
        <taxon>Cystoisospora</taxon>
    </lineage>
</organism>
<proteinExistence type="predicted"/>
<protein>
    <submittedName>
        <fullName evidence="1">Uncharacterized protein</fullName>
    </submittedName>
</protein>
<dbReference type="Proteomes" id="UP000221165">
    <property type="component" value="Unassembled WGS sequence"/>
</dbReference>
<name>A0A2C6KMN3_9APIC</name>
<dbReference type="VEuPathDB" id="ToxoDB:CSUI_008526"/>